<dbReference type="AlphaFoldDB" id="R0M4W4"/>
<evidence type="ECO:0000256" key="1">
    <source>
        <dbReference type="SAM" id="MobiDB-lite"/>
    </source>
</evidence>
<dbReference type="Proteomes" id="UP000296049">
    <property type="component" value="Unassembled WGS sequence"/>
</dbReference>
<feature type="region of interest" description="Disordered" evidence="1">
    <location>
        <begin position="504"/>
        <end position="559"/>
    </location>
</feature>
<dbReference type="EMBL" id="KB742511">
    <property type="protein sequence ID" value="EOB07693.1"/>
    <property type="molecule type" value="Genomic_DNA"/>
</dbReference>
<reference evidence="3" key="1">
    <citation type="journal article" date="2013" name="Nat. Genet.">
        <title>The duck genome and transcriptome provide insight into an avian influenza virus reservoir species.</title>
        <authorList>
            <person name="Huang Y."/>
            <person name="Li Y."/>
            <person name="Burt D.W."/>
            <person name="Chen H."/>
            <person name="Zhang Y."/>
            <person name="Qian W."/>
            <person name="Kim H."/>
            <person name="Gan S."/>
            <person name="Zhao Y."/>
            <person name="Li J."/>
            <person name="Yi K."/>
            <person name="Feng H."/>
            <person name="Zhu P."/>
            <person name="Li B."/>
            <person name="Liu Q."/>
            <person name="Fairley S."/>
            <person name="Magor K.E."/>
            <person name="Du Z."/>
            <person name="Hu X."/>
            <person name="Goodman L."/>
            <person name="Tafer H."/>
            <person name="Vignal A."/>
            <person name="Lee T."/>
            <person name="Kim K.W."/>
            <person name="Sheng Z."/>
            <person name="An Y."/>
            <person name="Searle S."/>
            <person name="Herrero J."/>
            <person name="Groenen M.A."/>
            <person name="Crooijmans R.P."/>
            <person name="Faraut T."/>
            <person name="Cai Q."/>
            <person name="Webster R.G."/>
            <person name="Aldridge J.R."/>
            <person name="Warren W.C."/>
            <person name="Bartschat S."/>
            <person name="Kehr S."/>
            <person name="Marz M."/>
            <person name="Stadler P.F."/>
            <person name="Smith J."/>
            <person name="Kraus R.H."/>
            <person name="Zhao Y."/>
            <person name="Ren L."/>
            <person name="Fei J."/>
            <person name="Morisson M."/>
            <person name="Kaiser P."/>
            <person name="Griffin D.K."/>
            <person name="Rao M."/>
            <person name="Pitel F."/>
            <person name="Wang J."/>
            <person name="Li N."/>
        </authorList>
    </citation>
    <scope>NUCLEOTIDE SEQUENCE [LARGE SCALE GENOMIC DNA]</scope>
</reference>
<evidence type="ECO:0000313" key="3">
    <source>
        <dbReference type="Proteomes" id="UP000296049"/>
    </source>
</evidence>
<keyword evidence="3" id="KW-1185">Reference proteome</keyword>
<feature type="region of interest" description="Disordered" evidence="1">
    <location>
        <begin position="110"/>
        <end position="137"/>
    </location>
</feature>
<feature type="region of interest" description="Disordered" evidence="1">
    <location>
        <begin position="24"/>
        <end position="44"/>
    </location>
</feature>
<organism evidence="2 3">
    <name type="scientific">Anas platyrhynchos</name>
    <name type="common">Mallard</name>
    <name type="synonym">Anas boschas</name>
    <dbReference type="NCBI Taxonomy" id="8839"/>
    <lineage>
        <taxon>Eukaryota</taxon>
        <taxon>Metazoa</taxon>
        <taxon>Chordata</taxon>
        <taxon>Craniata</taxon>
        <taxon>Vertebrata</taxon>
        <taxon>Euteleostomi</taxon>
        <taxon>Archelosauria</taxon>
        <taxon>Archosauria</taxon>
        <taxon>Dinosauria</taxon>
        <taxon>Saurischia</taxon>
        <taxon>Theropoda</taxon>
        <taxon>Coelurosauria</taxon>
        <taxon>Aves</taxon>
        <taxon>Neognathae</taxon>
        <taxon>Galloanserae</taxon>
        <taxon>Anseriformes</taxon>
        <taxon>Anatidae</taxon>
        <taxon>Anatinae</taxon>
        <taxon>Anas</taxon>
    </lineage>
</organism>
<protein>
    <submittedName>
        <fullName evidence="2">Uncharacterized protein</fullName>
    </submittedName>
</protein>
<accession>R0M4W4</accession>
<sequence length="559" mass="61395">MRVLLSCMINKCLKKGNQTQAAAAALSRGEKRRPDSHSRSRKTDKELYINLPPNLSLLSIIQPGTEQLRVKFPAGTHQQAIDCPLYTDEQPRWHTSPVTYCNPATDSSWDEPGRCSHPAAPKQLKPQQTWLPSASPPRWRSVTAQACQTQVGLDGDNRGIKTTPKLAAGACAWMVRMLSCFSRDCLQLERGESGFPVQPLTTAAMGKPAFAPFLAATAQDPTSNALVAMLLQQNQHPQPKFHLPDQHSTLSLMSPSLLPCPEARAVAVCPPGTVHACRVGEKKGSYCVQMKGKDPLHIKDCIELGQWLSTVPERKGSWSSIVQKGRRFYHRTVVLDQSDYEVPCQSLGWMLEELFQPSESSAFAPDKHRATFACNEMSARVFNEGTLGQLMNVERLPACWRRLPKAKTCSRGTGETSLTSAFEREFQSLRFGCQTAFPVTALNEKQTLPGIYFAGMLQMETEIRAEEGDSSGARSGRSACSEAAACSVQSSLHLRFFNFSFSPSASPSRSELTNPCIGIPGRAASRSNRPRCRAPRPEKNNKEDFTAVVLVGGGEEKTA</sequence>
<proteinExistence type="predicted"/>
<feature type="compositionally biased region" description="Basic and acidic residues" evidence="1">
    <location>
        <begin position="535"/>
        <end position="545"/>
    </location>
</feature>
<evidence type="ECO:0000313" key="2">
    <source>
        <dbReference type="EMBL" id="EOB07693.1"/>
    </source>
</evidence>
<feature type="compositionally biased region" description="Basic and acidic residues" evidence="1">
    <location>
        <begin position="28"/>
        <end position="44"/>
    </location>
</feature>
<gene>
    <name evidence="2" type="ORF">Anapl_16512</name>
</gene>
<name>R0M4W4_ANAPL</name>